<evidence type="ECO:0000313" key="3">
    <source>
        <dbReference type="Proteomes" id="UP000503447"/>
    </source>
</evidence>
<evidence type="ECO:0008006" key="4">
    <source>
        <dbReference type="Google" id="ProtNLM"/>
    </source>
</evidence>
<dbReference type="EMBL" id="CP053452">
    <property type="protein sequence ID" value="QJW95322.1"/>
    <property type="molecule type" value="Genomic_DNA"/>
</dbReference>
<proteinExistence type="predicted"/>
<organism evidence="2 3">
    <name type="scientific">Frigoriglobus tundricola</name>
    <dbReference type="NCBI Taxonomy" id="2774151"/>
    <lineage>
        <taxon>Bacteria</taxon>
        <taxon>Pseudomonadati</taxon>
        <taxon>Planctomycetota</taxon>
        <taxon>Planctomycetia</taxon>
        <taxon>Gemmatales</taxon>
        <taxon>Gemmataceae</taxon>
        <taxon>Frigoriglobus</taxon>
    </lineage>
</organism>
<sequence>MRPIHACALAVGMLVLGSVAAADESADKKALKELEGTYLLVAAEGKGVNVTEADLKKVPDADRKLVVKGEQITTYFNGKENPATVRLNASQTPAHIDFTVTKDGKTDVNYGIYKLENGVLTICALEKGDAKDRPKEFKAAGKEYLMVLKKHDAK</sequence>
<dbReference type="RefSeq" id="WP_171471126.1">
    <property type="nucleotide sequence ID" value="NZ_CP053452.2"/>
</dbReference>
<evidence type="ECO:0000256" key="1">
    <source>
        <dbReference type="SAM" id="SignalP"/>
    </source>
</evidence>
<evidence type="ECO:0000313" key="2">
    <source>
        <dbReference type="EMBL" id="QJW95322.1"/>
    </source>
</evidence>
<dbReference type="AlphaFoldDB" id="A0A6M5YQQ4"/>
<dbReference type="Proteomes" id="UP000503447">
    <property type="component" value="Chromosome"/>
</dbReference>
<gene>
    <name evidence="2" type="ORF">FTUN_2869</name>
</gene>
<dbReference type="InterPro" id="IPR017504">
    <property type="entry name" value="CHP03067_Planctomycetes"/>
</dbReference>
<dbReference type="KEGG" id="ftj:FTUN_2869"/>
<reference evidence="3" key="1">
    <citation type="submission" date="2020-05" db="EMBL/GenBank/DDBJ databases">
        <title>Frigoriglobus tundricola gen. nov., sp. nov., a psychrotolerant cellulolytic planctomycete of the family Gemmataceae with two divergent copies of 16S rRNA gene.</title>
        <authorList>
            <person name="Kulichevskaya I.S."/>
            <person name="Ivanova A.A."/>
            <person name="Naumoff D.G."/>
            <person name="Beletsky A.V."/>
            <person name="Rijpstra W.I.C."/>
            <person name="Sinninghe Damste J.S."/>
            <person name="Mardanov A.V."/>
            <person name="Ravin N.V."/>
            <person name="Dedysh S.N."/>
        </authorList>
    </citation>
    <scope>NUCLEOTIDE SEQUENCE [LARGE SCALE GENOMIC DNA]</scope>
    <source>
        <strain evidence="3">PL17</strain>
    </source>
</reference>
<feature type="chain" id="PRO_5026881741" description="TIGR03067 domain-containing protein" evidence="1">
    <location>
        <begin position="22"/>
        <end position="154"/>
    </location>
</feature>
<name>A0A6M5YQQ4_9BACT</name>
<protein>
    <recommendedName>
        <fullName evidence="4">TIGR03067 domain-containing protein</fullName>
    </recommendedName>
</protein>
<keyword evidence="1" id="KW-0732">Signal</keyword>
<dbReference type="NCBIfam" id="TIGR03067">
    <property type="entry name" value="Planc_TIGR03067"/>
    <property type="match status" value="1"/>
</dbReference>
<keyword evidence="3" id="KW-1185">Reference proteome</keyword>
<feature type="signal peptide" evidence="1">
    <location>
        <begin position="1"/>
        <end position="21"/>
    </location>
</feature>
<accession>A0A6M5YQQ4</accession>